<proteinExistence type="predicted"/>
<accession>A0A3A1YSR8</accession>
<dbReference type="EMBL" id="NQYH01000004">
    <property type="protein sequence ID" value="RIY41283.1"/>
    <property type="molecule type" value="Genomic_DNA"/>
</dbReference>
<comment type="caution">
    <text evidence="2">The sequence shown here is derived from an EMBL/GenBank/DDBJ whole genome shotgun (WGS) entry which is preliminary data.</text>
</comment>
<sequence>MSAPGIQHVAAFYERLAPESLDRLDEVYAADAAFTDPFNDVIGIDAIRRIFEHMFATVHLPVFKVDAIASEGRNGFLTWTFSFQTGKAGARRDWTVKGATHVRFNAHGKVCMHYDYWDPAQALYEKTPLVGGVFRWLRRRLSSGAQ</sequence>
<name>A0A3A1YSR8_9BURK</name>
<evidence type="ECO:0000313" key="2">
    <source>
        <dbReference type="EMBL" id="RIY41283.1"/>
    </source>
</evidence>
<dbReference type="Proteomes" id="UP000266206">
    <property type="component" value="Unassembled WGS sequence"/>
</dbReference>
<dbReference type="InterPro" id="IPR032710">
    <property type="entry name" value="NTF2-like_dom_sf"/>
</dbReference>
<feature type="domain" description="SnoaL-like" evidence="1">
    <location>
        <begin position="9"/>
        <end position="111"/>
    </location>
</feature>
<dbReference type="Pfam" id="PF12680">
    <property type="entry name" value="SnoaL_2"/>
    <property type="match status" value="1"/>
</dbReference>
<dbReference type="RefSeq" id="WP_114419447.1">
    <property type="nucleotide sequence ID" value="NZ_NQYH01000004.1"/>
</dbReference>
<evidence type="ECO:0000313" key="3">
    <source>
        <dbReference type="Proteomes" id="UP000266206"/>
    </source>
</evidence>
<reference evidence="2 3" key="1">
    <citation type="submission" date="2017-08" db="EMBL/GenBank/DDBJ databases">
        <title>Pusillimonas indicus sp. nov., a member of the family Alcaligenaceae isolated from surface seawater.</title>
        <authorList>
            <person name="Li J."/>
        </authorList>
    </citation>
    <scope>NUCLEOTIDE SEQUENCE [LARGE SCALE GENOMIC DNA]</scope>
    <source>
        <strain evidence="2 3">L52-1-41</strain>
    </source>
</reference>
<gene>
    <name evidence="2" type="ORF">CJP73_07065</name>
</gene>
<protein>
    <recommendedName>
        <fullName evidence="1">SnoaL-like domain-containing protein</fullName>
    </recommendedName>
</protein>
<dbReference type="AlphaFoldDB" id="A0A3A1YSR8"/>
<evidence type="ECO:0000259" key="1">
    <source>
        <dbReference type="Pfam" id="PF12680"/>
    </source>
</evidence>
<dbReference type="OrthoDB" id="1115105at2"/>
<organism evidence="2 3">
    <name type="scientific">Neopusillimonas maritima</name>
    <dbReference type="NCBI Taxonomy" id="2026239"/>
    <lineage>
        <taxon>Bacteria</taxon>
        <taxon>Pseudomonadati</taxon>
        <taxon>Pseudomonadota</taxon>
        <taxon>Betaproteobacteria</taxon>
        <taxon>Burkholderiales</taxon>
        <taxon>Alcaligenaceae</taxon>
        <taxon>Neopusillimonas</taxon>
    </lineage>
</organism>
<dbReference type="SUPFAM" id="SSF54427">
    <property type="entry name" value="NTF2-like"/>
    <property type="match status" value="1"/>
</dbReference>
<dbReference type="Gene3D" id="3.10.450.50">
    <property type="match status" value="1"/>
</dbReference>
<dbReference type="InterPro" id="IPR037401">
    <property type="entry name" value="SnoaL-like"/>
</dbReference>